<keyword evidence="2" id="KW-1185">Reference proteome</keyword>
<dbReference type="Pfam" id="PF09485">
    <property type="entry name" value="CRISPR_Cse2"/>
    <property type="match status" value="1"/>
</dbReference>
<organism evidence="1 2">
    <name type="scientific">Paenirhodobacter hankyongi</name>
    <dbReference type="NCBI Taxonomy" id="2294033"/>
    <lineage>
        <taxon>Bacteria</taxon>
        <taxon>Pseudomonadati</taxon>
        <taxon>Pseudomonadota</taxon>
        <taxon>Alphaproteobacteria</taxon>
        <taxon>Rhodobacterales</taxon>
        <taxon>Rhodobacter group</taxon>
        <taxon>Paenirhodobacter</taxon>
    </lineage>
</organism>
<comment type="caution">
    <text evidence="1">The sequence shown here is derived from an EMBL/GenBank/DDBJ whole genome shotgun (WGS) entry which is preliminary data.</text>
</comment>
<evidence type="ECO:0000313" key="1">
    <source>
        <dbReference type="EMBL" id="RLL61881.1"/>
    </source>
</evidence>
<gene>
    <name evidence="1" type="ORF">DYS74_17710</name>
</gene>
<proteinExistence type="predicted"/>
<dbReference type="Gene3D" id="1.10.520.40">
    <property type="entry name" value="CRISPR-associated protein Cse2"/>
    <property type="match status" value="1"/>
</dbReference>
<reference evidence="1 2" key="1">
    <citation type="submission" date="2018-10" db="EMBL/GenBank/DDBJ databases">
        <title>Rhodobacter sp . BO-81.</title>
        <authorList>
            <person name="Im W.T."/>
        </authorList>
    </citation>
    <scope>NUCLEOTIDE SEQUENCE [LARGE SCALE GENOMIC DNA]</scope>
    <source>
        <strain evidence="1 2">BO-81</strain>
    </source>
</reference>
<name>A0A421BJ62_9RHOB</name>
<dbReference type="InterPro" id="IPR013382">
    <property type="entry name" value="CRISPR-assoc_prot_Cse2"/>
</dbReference>
<protein>
    <recommendedName>
        <fullName evidence="3">Type I-E CRISPR-associated protein Cse2/CasB</fullName>
    </recommendedName>
</protein>
<dbReference type="RefSeq" id="WP_121534957.1">
    <property type="nucleotide sequence ID" value="NZ_RCHI01000027.1"/>
</dbReference>
<sequence>MSTPDSETGRRALAIAAALAAADPGDKAEARRMGPAGGALFWRQVSRLAIPQAQEPAWRLFTRLVALMTPASRERSIHDDKRPLGAALAEAGLSEQRLARLIAARGSARDDALERAIRMMARKVSGVDVTDLASTILWPENTSRLARTYYQQIDHSKPEEPQNV</sequence>
<dbReference type="AlphaFoldDB" id="A0A421BJ62"/>
<dbReference type="Proteomes" id="UP000279673">
    <property type="component" value="Unassembled WGS sequence"/>
</dbReference>
<evidence type="ECO:0008006" key="3">
    <source>
        <dbReference type="Google" id="ProtNLM"/>
    </source>
</evidence>
<dbReference type="InterPro" id="IPR038287">
    <property type="entry name" value="Cse2_sf"/>
</dbReference>
<dbReference type="NCBIfam" id="TIGR02548">
    <property type="entry name" value="casB_cse2"/>
    <property type="match status" value="1"/>
</dbReference>
<accession>A0A421BJ62</accession>
<dbReference type="EMBL" id="RCHI01000027">
    <property type="protein sequence ID" value="RLL61881.1"/>
    <property type="molecule type" value="Genomic_DNA"/>
</dbReference>
<evidence type="ECO:0000313" key="2">
    <source>
        <dbReference type="Proteomes" id="UP000279673"/>
    </source>
</evidence>